<comment type="caution">
    <text evidence="18">The sequence shown here is derived from an EMBL/GenBank/DDBJ whole genome shotgun (WGS) entry which is preliminary data.</text>
</comment>
<dbReference type="STRING" id="36844.SAMN04488501_12610"/>
<dbReference type="SUPFAM" id="SSF50341">
    <property type="entry name" value="CheW-like"/>
    <property type="match status" value="1"/>
</dbReference>
<evidence type="ECO:0000256" key="5">
    <source>
        <dbReference type="ARBA" id="ARBA00022490"/>
    </source>
</evidence>
<dbReference type="InterPro" id="IPR036061">
    <property type="entry name" value="CheW-like_dom_sf"/>
</dbReference>
<sequence>MSEDDGRDPMLDIYILETCNLIEQLEEIILESEKEKDYKNSIDTIFRIMHTIKGNSAMMLFDNIAHLAHSLEDLFDYLRDNSELNVDYQAITDLILQSIDFIKNQLVKIENNETADGNPKELVSDIRNQLEIIVSVNPQESKENKKESINEEHHCYVSSVKDSNEMLKKESQDKLDIRYEVVIFFKEGCGMENIRAFTVIHKLKNLAYDIVYFPEDIVVNNETEEIIREDGFRIIFSTKKDLKEIKKFFNATAFLKKVTVNPVSKEEPYSKIENIQEDKNSLEVKSCKERQVSPKNYTNSPESQGKHNMLNVSVEKLDMLMDLMGELVISEVMVTNNPDIASLNLESFKKASTHLRKIIDNLQDVVMSIRMVPLASTFKKMNRIVRDMSKKLGKEVELILVGEETEVDKNIIEHIGDPLMHIIRNSLDHGIEAPEDRIASGKNSIGKIMLQAENSGGDVNIVIKDDGKGLNKEKILMRAKEHGLIDKSEEELTDKEIYSFIFLPGFSTKEQVSEFSGRGVGMDVVLKGIEKVRGKVYVDSVEGSGTTITIKIPLTLAIIDGMTIRVGQSIYTIPIMSIKQSFKVKGKSIFKDIDGNEMIMVRGQCYNILRLHERYNIKTDVKDIEKGILVMVENEGKSICIFADELLGEQQVVVKPLPNYIKKVKGIGGCNLLGDGSISLILDIGGLIL</sequence>
<keyword evidence="9" id="KW-0547">Nucleotide-binding</keyword>
<dbReference type="InterPro" id="IPR005467">
    <property type="entry name" value="His_kinase_dom"/>
</dbReference>
<dbReference type="EMBL" id="LHUR01000044">
    <property type="protein sequence ID" value="KOA18158.1"/>
    <property type="molecule type" value="Genomic_DNA"/>
</dbReference>
<evidence type="ECO:0000256" key="7">
    <source>
        <dbReference type="ARBA" id="ARBA00022553"/>
    </source>
</evidence>
<dbReference type="SMART" id="SM00260">
    <property type="entry name" value="CheW"/>
    <property type="match status" value="1"/>
</dbReference>
<dbReference type="SMART" id="SM01231">
    <property type="entry name" value="H-kinase_dim"/>
    <property type="match status" value="1"/>
</dbReference>
<keyword evidence="10" id="KW-0418">Kinase</keyword>
<dbReference type="InterPro" id="IPR036641">
    <property type="entry name" value="HPT_dom_sf"/>
</dbReference>
<dbReference type="InterPro" id="IPR004358">
    <property type="entry name" value="Sig_transdc_His_kin-like_C"/>
</dbReference>
<evidence type="ECO:0000313" key="18">
    <source>
        <dbReference type="EMBL" id="KOA18158.1"/>
    </source>
</evidence>
<accession>A0A0L6Z5R3</accession>
<keyword evidence="12" id="KW-0902">Two-component regulatory system</keyword>
<evidence type="ECO:0000256" key="8">
    <source>
        <dbReference type="ARBA" id="ARBA00022679"/>
    </source>
</evidence>
<dbReference type="PANTHER" id="PTHR43395:SF10">
    <property type="entry name" value="CHEMOTAXIS PROTEIN CHEA"/>
    <property type="match status" value="1"/>
</dbReference>
<dbReference type="AlphaFoldDB" id="A0A0L6Z5R3"/>
<evidence type="ECO:0000256" key="2">
    <source>
        <dbReference type="ARBA" id="ARBA00004496"/>
    </source>
</evidence>
<feature type="domain" description="HPt" evidence="17">
    <location>
        <begin position="3"/>
        <end position="109"/>
    </location>
</feature>
<comment type="function">
    <text evidence="13">Involved in the transmission of sensory signals from the chemoreceptors to the flagellar motors. CheA is autophosphorylated; it can transfer its phosphate group to either CheB or CheY.</text>
</comment>
<evidence type="ECO:0000259" key="16">
    <source>
        <dbReference type="PROSITE" id="PS50851"/>
    </source>
</evidence>
<evidence type="ECO:0000256" key="3">
    <source>
        <dbReference type="ARBA" id="ARBA00012438"/>
    </source>
</evidence>
<name>A0A0L6Z5R3_9CLOT</name>
<evidence type="ECO:0000256" key="6">
    <source>
        <dbReference type="ARBA" id="ARBA00022500"/>
    </source>
</evidence>
<dbReference type="PANTHER" id="PTHR43395">
    <property type="entry name" value="SENSOR HISTIDINE KINASE CHEA"/>
    <property type="match status" value="1"/>
</dbReference>
<dbReference type="SUPFAM" id="SSF47384">
    <property type="entry name" value="Homodimeric domain of signal transducing histidine kinase"/>
    <property type="match status" value="1"/>
</dbReference>
<dbReference type="InterPro" id="IPR003594">
    <property type="entry name" value="HATPase_dom"/>
</dbReference>
<feature type="modified residue" description="Phosphohistidine" evidence="14">
    <location>
        <position position="50"/>
    </location>
</feature>
<protein>
    <recommendedName>
        <fullName evidence="4">Chemotaxis protein CheA</fullName>
        <ecNumber evidence="3">2.7.13.3</ecNumber>
    </recommendedName>
</protein>
<evidence type="ECO:0000256" key="11">
    <source>
        <dbReference type="ARBA" id="ARBA00022840"/>
    </source>
</evidence>
<dbReference type="FunFam" id="3.30.565.10:FF:000016">
    <property type="entry name" value="Chemotaxis protein CheA, putative"/>
    <property type="match status" value="1"/>
</dbReference>
<reference evidence="19" key="1">
    <citation type="submission" date="2015-08" db="EMBL/GenBank/DDBJ databases">
        <title>Genome sequence of the strict anaerobe Clostridium homopropionicum LuHBu1 (DSM 5847T).</title>
        <authorList>
            <person name="Poehlein A."/>
            <person name="Beck M."/>
            <person name="Schiel-Bengelsdorf B."/>
            <person name="Bengelsdorf F.R."/>
            <person name="Daniel R."/>
            <person name="Duerre P."/>
        </authorList>
    </citation>
    <scope>NUCLEOTIDE SEQUENCE [LARGE SCALE GENOMIC DNA]</scope>
    <source>
        <strain evidence="19">DSM 5847</strain>
    </source>
</reference>
<keyword evidence="7 14" id="KW-0597">Phosphoprotein</keyword>
<dbReference type="Pfam" id="PF02518">
    <property type="entry name" value="HATPase_c"/>
    <property type="match status" value="1"/>
</dbReference>
<dbReference type="InterPro" id="IPR037006">
    <property type="entry name" value="CheA-like_homodim_sf"/>
</dbReference>
<dbReference type="PATRIC" id="fig|1121318.3.peg.3491"/>
<evidence type="ECO:0000256" key="14">
    <source>
        <dbReference type="PROSITE-ProRule" id="PRU00110"/>
    </source>
</evidence>
<evidence type="ECO:0000256" key="9">
    <source>
        <dbReference type="ARBA" id="ARBA00022741"/>
    </source>
</evidence>
<evidence type="ECO:0000256" key="4">
    <source>
        <dbReference type="ARBA" id="ARBA00021495"/>
    </source>
</evidence>
<dbReference type="GO" id="GO:0000155">
    <property type="term" value="F:phosphorelay sensor kinase activity"/>
    <property type="evidence" value="ECO:0007669"/>
    <property type="project" value="InterPro"/>
</dbReference>
<dbReference type="Pfam" id="PF01627">
    <property type="entry name" value="Hpt"/>
    <property type="match status" value="1"/>
</dbReference>
<dbReference type="InterPro" id="IPR008207">
    <property type="entry name" value="Sig_transdc_His_kin_Hpt_dom"/>
</dbReference>
<evidence type="ECO:0000313" key="19">
    <source>
        <dbReference type="Proteomes" id="UP000037043"/>
    </source>
</evidence>
<dbReference type="PROSITE" id="PS50851">
    <property type="entry name" value="CHEW"/>
    <property type="match status" value="1"/>
</dbReference>
<dbReference type="SMART" id="SM00387">
    <property type="entry name" value="HATPase_c"/>
    <property type="match status" value="1"/>
</dbReference>
<dbReference type="Pfam" id="PF02895">
    <property type="entry name" value="H-kinase_dim"/>
    <property type="match status" value="1"/>
</dbReference>
<dbReference type="SUPFAM" id="SSF55874">
    <property type="entry name" value="ATPase domain of HSP90 chaperone/DNA topoisomerase II/histidine kinase"/>
    <property type="match status" value="1"/>
</dbReference>
<dbReference type="SUPFAM" id="SSF47226">
    <property type="entry name" value="Histidine-containing phosphotransfer domain, HPT domain"/>
    <property type="match status" value="1"/>
</dbReference>
<dbReference type="InterPro" id="IPR010808">
    <property type="entry name" value="CheA_P2-bd"/>
</dbReference>
<dbReference type="GO" id="GO:0006935">
    <property type="term" value="P:chemotaxis"/>
    <property type="evidence" value="ECO:0007669"/>
    <property type="project" value="UniProtKB-KW"/>
</dbReference>
<dbReference type="Gene3D" id="2.30.30.40">
    <property type="entry name" value="SH3 Domains"/>
    <property type="match status" value="1"/>
</dbReference>
<dbReference type="PROSITE" id="PS50894">
    <property type="entry name" value="HPT"/>
    <property type="match status" value="1"/>
</dbReference>
<dbReference type="InterPro" id="IPR002545">
    <property type="entry name" value="CheW-lke_dom"/>
</dbReference>
<dbReference type="CDD" id="cd16916">
    <property type="entry name" value="HATPase_CheA-like"/>
    <property type="match status" value="1"/>
</dbReference>
<dbReference type="Gene3D" id="3.30.565.10">
    <property type="entry name" value="Histidine kinase-like ATPase, C-terminal domain"/>
    <property type="match status" value="1"/>
</dbReference>
<dbReference type="GO" id="GO:0005524">
    <property type="term" value="F:ATP binding"/>
    <property type="evidence" value="ECO:0007669"/>
    <property type="project" value="UniProtKB-KW"/>
</dbReference>
<dbReference type="PRINTS" id="PR00344">
    <property type="entry name" value="BCTRLSENSOR"/>
</dbReference>
<dbReference type="GO" id="GO:0005737">
    <property type="term" value="C:cytoplasm"/>
    <property type="evidence" value="ECO:0007669"/>
    <property type="project" value="UniProtKB-SubCell"/>
</dbReference>
<evidence type="ECO:0000256" key="12">
    <source>
        <dbReference type="ARBA" id="ARBA00023012"/>
    </source>
</evidence>
<keyword evidence="6" id="KW-0145">Chemotaxis</keyword>
<evidence type="ECO:0000259" key="15">
    <source>
        <dbReference type="PROSITE" id="PS50109"/>
    </source>
</evidence>
<dbReference type="InterPro" id="IPR051315">
    <property type="entry name" value="Bact_Chemotaxis_CheA"/>
</dbReference>
<dbReference type="InterPro" id="IPR035891">
    <property type="entry name" value="CheY-binding_CheA"/>
</dbReference>
<dbReference type="Proteomes" id="UP000037043">
    <property type="component" value="Unassembled WGS sequence"/>
</dbReference>
<organism evidence="18 19">
    <name type="scientific">Clostridium homopropionicum DSM 5847</name>
    <dbReference type="NCBI Taxonomy" id="1121318"/>
    <lineage>
        <taxon>Bacteria</taxon>
        <taxon>Bacillati</taxon>
        <taxon>Bacillota</taxon>
        <taxon>Clostridia</taxon>
        <taxon>Eubacteriales</taxon>
        <taxon>Clostridiaceae</taxon>
        <taxon>Clostridium</taxon>
    </lineage>
</organism>
<dbReference type="EC" id="2.7.13.3" evidence="3"/>
<dbReference type="PROSITE" id="PS50109">
    <property type="entry name" value="HIS_KIN"/>
    <property type="match status" value="1"/>
</dbReference>
<dbReference type="SMART" id="SM00073">
    <property type="entry name" value="HPT"/>
    <property type="match status" value="1"/>
</dbReference>
<evidence type="ECO:0000256" key="10">
    <source>
        <dbReference type="ARBA" id="ARBA00022777"/>
    </source>
</evidence>
<keyword evidence="11" id="KW-0067">ATP-binding</keyword>
<dbReference type="InterPro" id="IPR037052">
    <property type="entry name" value="CheA-like_P2_sf"/>
</dbReference>
<dbReference type="Gene3D" id="1.10.287.560">
    <property type="entry name" value="Histidine kinase CheA-like, homodimeric domain"/>
    <property type="match status" value="1"/>
</dbReference>
<keyword evidence="19" id="KW-1185">Reference proteome</keyword>
<feature type="domain" description="CheW-like" evidence="16">
    <location>
        <begin position="558"/>
        <end position="689"/>
    </location>
</feature>
<evidence type="ECO:0000256" key="13">
    <source>
        <dbReference type="ARBA" id="ARBA00035100"/>
    </source>
</evidence>
<dbReference type="Pfam" id="PF07194">
    <property type="entry name" value="P2"/>
    <property type="match status" value="1"/>
</dbReference>
<dbReference type="InterPro" id="IPR036097">
    <property type="entry name" value="HisK_dim/P_sf"/>
</dbReference>
<dbReference type="InterPro" id="IPR036890">
    <property type="entry name" value="HATPase_C_sf"/>
</dbReference>
<evidence type="ECO:0000259" key="17">
    <source>
        <dbReference type="PROSITE" id="PS50894"/>
    </source>
</evidence>
<comment type="catalytic activity">
    <reaction evidence="1">
        <text>ATP + protein L-histidine = ADP + protein N-phospho-L-histidine.</text>
        <dbReference type="EC" id="2.7.13.3"/>
    </reaction>
</comment>
<feature type="domain" description="Histidine kinase" evidence="15">
    <location>
        <begin position="354"/>
        <end position="556"/>
    </location>
</feature>
<dbReference type="Gene3D" id="3.30.70.1110">
    <property type="entry name" value="Histidine kinase CheA-like, P2 response regulator-binding domain"/>
    <property type="match status" value="1"/>
</dbReference>
<dbReference type="Gene3D" id="1.20.120.160">
    <property type="entry name" value="HPT domain"/>
    <property type="match status" value="1"/>
</dbReference>
<keyword evidence="8 18" id="KW-0808">Transferase</keyword>
<dbReference type="SUPFAM" id="SSF55052">
    <property type="entry name" value="CheY-binding domain of CheA"/>
    <property type="match status" value="1"/>
</dbReference>
<dbReference type="InterPro" id="IPR004105">
    <property type="entry name" value="CheA-like_dim"/>
</dbReference>
<keyword evidence="5" id="KW-0963">Cytoplasm</keyword>
<evidence type="ECO:0000256" key="1">
    <source>
        <dbReference type="ARBA" id="ARBA00000085"/>
    </source>
</evidence>
<dbReference type="RefSeq" id="WP_052222928.1">
    <property type="nucleotide sequence ID" value="NZ_LHUR01000044.1"/>
</dbReference>
<comment type="subcellular location">
    <subcellularLocation>
        <location evidence="2">Cytoplasm</location>
    </subcellularLocation>
</comment>
<gene>
    <name evidence="18" type="primary">cheA_3</name>
    <name evidence="18" type="ORF">CLHOM_34920</name>
</gene>
<dbReference type="CDD" id="cd00088">
    <property type="entry name" value="HPT"/>
    <property type="match status" value="1"/>
</dbReference>
<dbReference type="Pfam" id="PF01584">
    <property type="entry name" value="CheW"/>
    <property type="match status" value="1"/>
</dbReference>
<proteinExistence type="predicted"/>